<dbReference type="EnsemblProtists" id="EKX46835">
    <property type="protein sequence ID" value="EKX46835"/>
    <property type="gene ID" value="GUITHDRAFT_152225"/>
</dbReference>
<evidence type="ECO:0000313" key="3">
    <source>
        <dbReference type="EnsemblProtists" id="EKX46835"/>
    </source>
</evidence>
<reference evidence="2 4" key="1">
    <citation type="journal article" date="2012" name="Nature">
        <title>Algal genomes reveal evolutionary mosaicism and the fate of nucleomorphs.</title>
        <authorList>
            <consortium name="DOE Joint Genome Institute"/>
            <person name="Curtis B.A."/>
            <person name="Tanifuji G."/>
            <person name="Burki F."/>
            <person name="Gruber A."/>
            <person name="Irimia M."/>
            <person name="Maruyama S."/>
            <person name="Arias M.C."/>
            <person name="Ball S.G."/>
            <person name="Gile G.H."/>
            <person name="Hirakawa Y."/>
            <person name="Hopkins J.F."/>
            <person name="Kuo A."/>
            <person name="Rensing S.A."/>
            <person name="Schmutz J."/>
            <person name="Symeonidi A."/>
            <person name="Elias M."/>
            <person name="Eveleigh R.J."/>
            <person name="Herman E.K."/>
            <person name="Klute M.J."/>
            <person name="Nakayama T."/>
            <person name="Obornik M."/>
            <person name="Reyes-Prieto A."/>
            <person name="Armbrust E.V."/>
            <person name="Aves S.J."/>
            <person name="Beiko R.G."/>
            <person name="Coutinho P."/>
            <person name="Dacks J.B."/>
            <person name="Durnford D.G."/>
            <person name="Fast N.M."/>
            <person name="Green B.R."/>
            <person name="Grisdale C.J."/>
            <person name="Hempel F."/>
            <person name="Henrissat B."/>
            <person name="Hoppner M.P."/>
            <person name="Ishida K."/>
            <person name="Kim E."/>
            <person name="Koreny L."/>
            <person name="Kroth P.G."/>
            <person name="Liu Y."/>
            <person name="Malik S.B."/>
            <person name="Maier U.G."/>
            <person name="McRose D."/>
            <person name="Mock T."/>
            <person name="Neilson J.A."/>
            <person name="Onodera N.T."/>
            <person name="Poole A.M."/>
            <person name="Pritham E.J."/>
            <person name="Richards T.A."/>
            <person name="Rocap G."/>
            <person name="Roy S.W."/>
            <person name="Sarai C."/>
            <person name="Schaack S."/>
            <person name="Shirato S."/>
            <person name="Slamovits C.H."/>
            <person name="Spencer D.F."/>
            <person name="Suzuki S."/>
            <person name="Worden A.Z."/>
            <person name="Zauner S."/>
            <person name="Barry K."/>
            <person name="Bell C."/>
            <person name="Bharti A.K."/>
            <person name="Crow J.A."/>
            <person name="Grimwood J."/>
            <person name="Kramer R."/>
            <person name="Lindquist E."/>
            <person name="Lucas S."/>
            <person name="Salamov A."/>
            <person name="McFadden G.I."/>
            <person name="Lane C.E."/>
            <person name="Keeling P.J."/>
            <person name="Gray M.W."/>
            <person name="Grigoriev I.V."/>
            <person name="Archibald J.M."/>
        </authorList>
    </citation>
    <scope>NUCLEOTIDE SEQUENCE</scope>
    <source>
        <strain evidence="2 4">CCMP2712</strain>
    </source>
</reference>
<reference evidence="3" key="3">
    <citation type="submission" date="2016-03" db="UniProtKB">
        <authorList>
            <consortium name="EnsemblProtists"/>
        </authorList>
    </citation>
    <scope>IDENTIFICATION</scope>
</reference>
<dbReference type="PaxDb" id="55529-EKX46835"/>
<dbReference type="RefSeq" id="XP_005833815.1">
    <property type="nucleotide sequence ID" value="XM_005833758.1"/>
</dbReference>
<reference evidence="4" key="2">
    <citation type="submission" date="2012-11" db="EMBL/GenBank/DDBJ databases">
        <authorList>
            <person name="Kuo A."/>
            <person name="Curtis B.A."/>
            <person name="Tanifuji G."/>
            <person name="Burki F."/>
            <person name="Gruber A."/>
            <person name="Irimia M."/>
            <person name="Maruyama S."/>
            <person name="Arias M.C."/>
            <person name="Ball S.G."/>
            <person name="Gile G.H."/>
            <person name="Hirakawa Y."/>
            <person name="Hopkins J.F."/>
            <person name="Rensing S.A."/>
            <person name="Schmutz J."/>
            <person name="Symeonidi A."/>
            <person name="Elias M."/>
            <person name="Eveleigh R.J."/>
            <person name="Herman E.K."/>
            <person name="Klute M.J."/>
            <person name="Nakayama T."/>
            <person name="Obornik M."/>
            <person name="Reyes-Prieto A."/>
            <person name="Armbrust E.V."/>
            <person name="Aves S.J."/>
            <person name="Beiko R.G."/>
            <person name="Coutinho P."/>
            <person name="Dacks J.B."/>
            <person name="Durnford D.G."/>
            <person name="Fast N.M."/>
            <person name="Green B.R."/>
            <person name="Grisdale C."/>
            <person name="Hempe F."/>
            <person name="Henrissat B."/>
            <person name="Hoppner M.P."/>
            <person name="Ishida K.-I."/>
            <person name="Kim E."/>
            <person name="Koreny L."/>
            <person name="Kroth P.G."/>
            <person name="Liu Y."/>
            <person name="Malik S.-B."/>
            <person name="Maier U.G."/>
            <person name="McRose D."/>
            <person name="Mock T."/>
            <person name="Neilson J.A."/>
            <person name="Onodera N.T."/>
            <person name="Poole A.M."/>
            <person name="Pritham E.J."/>
            <person name="Richards T.A."/>
            <person name="Rocap G."/>
            <person name="Roy S.W."/>
            <person name="Sarai C."/>
            <person name="Schaack S."/>
            <person name="Shirato S."/>
            <person name="Slamovits C.H."/>
            <person name="Spencer D.F."/>
            <person name="Suzuki S."/>
            <person name="Worden A.Z."/>
            <person name="Zauner S."/>
            <person name="Barry K."/>
            <person name="Bell C."/>
            <person name="Bharti A.K."/>
            <person name="Crow J.A."/>
            <person name="Grimwood J."/>
            <person name="Kramer R."/>
            <person name="Lindquist E."/>
            <person name="Lucas S."/>
            <person name="Salamov A."/>
            <person name="McFadden G.I."/>
            <person name="Lane C.E."/>
            <person name="Keeling P.J."/>
            <person name="Gray M.W."/>
            <person name="Grigoriev I.V."/>
            <person name="Archibald J.M."/>
        </authorList>
    </citation>
    <scope>NUCLEOTIDE SEQUENCE</scope>
    <source>
        <strain evidence="4">CCMP2712</strain>
    </source>
</reference>
<organism evidence="2">
    <name type="scientific">Guillardia theta (strain CCMP2712)</name>
    <name type="common">Cryptophyte</name>
    <dbReference type="NCBI Taxonomy" id="905079"/>
    <lineage>
        <taxon>Eukaryota</taxon>
        <taxon>Cryptophyceae</taxon>
        <taxon>Pyrenomonadales</taxon>
        <taxon>Geminigeraceae</taxon>
        <taxon>Guillardia</taxon>
    </lineage>
</organism>
<keyword evidence="1" id="KW-1133">Transmembrane helix</keyword>
<dbReference type="GeneID" id="17303608"/>
<keyword evidence="1" id="KW-0812">Transmembrane</keyword>
<dbReference type="EMBL" id="JH992992">
    <property type="protein sequence ID" value="EKX46835.1"/>
    <property type="molecule type" value="Genomic_DNA"/>
</dbReference>
<sequence>MAAAAGLAGVVAMVVGGYLRSHAEKKKKQTMMIMHTPRSNVRDVWVKMEQLEMEEEHVRGRKRHDLMKPMEYVKVVGETWARPNEAVPDRFGKMHVAILDEIVEVCQKVRCEGKNVYSVDNMNCGKCSWYQDETVLSKKRRGGDLYLRDPSMAAQNSRRELQALEHDIVERSTIQLQGKVEACREILKALNRKSQKSVSELCEKWEATLRHKYGGLIFVFFVLASNFLVFLVFAHHDAPCRRTSTES</sequence>
<dbReference type="AlphaFoldDB" id="L1JFH1"/>
<dbReference type="KEGG" id="gtt:GUITHDRAFT_152225"/>
<keyword evidence="1" id="KW-0472">Membrane</keyword>
<keyword evidence="4" id="KW-1185">Reference proteome</keyword>
<gene>
    <name evidence="2" type="ORF">GUITHDRAFT_152225</name>
</gene>
<evidence type="ECO:0000313" key="4">
    <source>
        <dbReference type="Proteomes" id="UP000011087"/>
    </source>
</evidence>
<accession>L1JFH1</accession>
<dbReference type="Proteomes" id="UP000011087">
    <property type="component" value="Unassembled WGS sequence"/>
</dbReference>
<evidence type="ECO:0000256" key="1">
    <source>
        <dbReference type="SAM" id="Phobius"/>
    </source>
</evidence>
<protein>
    <submittedName>
        <fullName evidence="2 3">Uncharacterized protein</fullName>
    </submittedName>
</protein>
<name>L1JFH1_GUITC</name>
<evidence type="ECO:0000313" key="2">
    <source>
        <dbReference type="EMBL" id="EKX46835.1"/>
    </source>
</evidence>
<dbReference type="HOGENOM" id="CLU_1126298_0_0_1"/>
<feature type="transmembrane region" description="Helical" evidence="1">
    <location>
        <begin position="213"/>
        <end position="234"/>
    </location>
</feature>
<proteinExistence type="predicted"/>